<evidence type="ECO:0000313" key="3">
    <source>
        <dbReference type="Proteomes" id="UP000199754"/>
    </source>
</evidence>
<organism evidence="2 3">
    <name type="scientific">Pseudosulfitobacter pseudonitzschiae</name>
    <dbReference type="NCBI Taxonomy" id="1402135"/>
    <lineage>
        <taxon>Bacteria</taxon>
        <taxon>Pseudomonadati</taxon>
        <taxon>Pseudomonadota</taxon>
        <taxon>Alphaproteobacteria</taxon>
        <taxon>Rhodobacterales</taxon>
        <taxon>Roseobacteraceae</taxon>
        <taxon>Pseudosulfitobacter</taxon>
    </lineage>
</organism>
<gene>
    <name evidence="2" type="ORF">SULPSESMR1_03673</name>
</gene>
<keyword evidence="3" id="KW-1185">Reference proteome</keyword>
<dbReference type="Proteomes" id="UP000199754">
    <property type="component" value="Plasmid pSMR1-5"/>
</dbReference>
<reference evidence="2 3" key="1">
    <citation type="submission" date="2017-07" db="EMBL/GenBank/DDBJ databases">
        <title>Genome Sequence of Sulfitobacter pseudonitzschiae Strain SMR1 Isolated from a culture of the Diatom Skeletonema marinoi.</title>
        <authorList>
            <person name="Topel M."/>
            <person name="Pinder M.I.M."/>
            <person name="Johansson O.N."/>
            <person name="Kourtchenko O."/>
            <person name="Godhe A."/>
            <person name="Clarke A.K."/>
        </authorList>
    </citation>
    <scope>NUCLEOTIDE SEQUENCE [LARGE SCALE GENOMIC DNA]</scope>
    <source>
        <strain evidence="2 3">SMR1</strain>
        <plasmid evidence="2 3">pSMR1-5</plasmid>
    </source>
</reference>
<dbReference type="EMBL" id="CP022420">
    <property type="protein sequence ID" value="ASM75471.1"/>
    <property type="molecule type" value="Genomic_DNA"/>
</dbReference>
<feature type="domain" description="N-acetyltransferase" evidence="1">
    <location>
        <begin position="35"/>
        <end position="173"/>
    </location>
</feature>
<sequence length="175" mass="19630">MCYDVEARHKESGGMTQKGSPRITFARLPDIPPDILIAHMSDPRVAAHMPLLKGAWNRDIAAEFVAAKEERWRSDGLGHWAILADDRYVGWGGFQKEGVEWDFGLVLKPDAFGLGARITREAIAFARADARIPFVTFLLPPSRRNLAALDRLGARFVGEIEHDGATFLKYRLETR</sequence>
<dbReference type="InterPro" id="IPR000182">
    <property type="entry name" value="GNAT_dom"/>
</dbReference>
<dbReference type="PROSITE" id="PS51186">
    <property type="entry name" value="GNAT"/>
    <property type="match status" value="1"/>
</dbReference>
<dbReference type="GO" id="GO:0016747">
    <property type="term" value="F:acyltransferase activity, transferring groups other than amino-acyl groups"/>
    <property type="evidence" value="ECO:0007669"/>
    <property type="project" value="InterPro"/>
</dbReference>
<accession>A0A221K8Y5</accession>
<dbReference type="InterPro" id="IPR016181">
    <property type="entry name" value="Acyl_CoA_acyltransferase"/>
</dbReference>
<keyword evidence="2" id="KW-0614">Plasmid</keyword>
<protein>
    <recommendedName>
        <fullName evidence="1">N-acetyltransferase domain-containing protein</fullName>
    </recommendedName>
</protein>
<proteinExistence type="predicted"/>
<dbReference type="AlphaFoldDB" id="A0A221K8Y5"/>
<dbReference type="KEGG" id="spse:SULPSESMR1_03673"/>
<evidence type="ECO:0000313" key="2">
    <source>
        <dbReference type="EMBL" id="ASM75471.1"/>
    </source>
</evidence>
<evidence type="ECO:0000259" key="1">
    <source>
        <dbReference type="PROSITE" id="PS51186"/>
    </source>
</evidence>
<geneLocation type="plasmid" evidence="2 3">
    <name>pSMR1-5</name>
</geneLocation>
<name>A0A221K8Y5_9RHOB</name>
<dbReference type="SUPFAM" id="SSF55729">
    <property type="entry name" value="Acyl-CoA N-acyltransferases (Nat)"/>
    <property type="match status" value="1"/>
</dbReference>
<dbReference type="Gene3D" id="3.40.630.30">
    <property type="match status" value="1"/>
</dbReference>